<name>A0ABP1G1B1_9CHLO</name>
<dbReference type="Proteomes" id="UP001497392">
    <property type="component" value="Unassembled WGS sequence"/>
</dbReference>
<evidence type="ECO:0000313" key="11">
    <source>
        <dbReference type="EMBL" id="CAL5226010.1"/>
    </source>
</evidence>
<dbReference type="Pfam" id="PF00089">
    <property type="entry name" value="Trypsin"/>
    <property type="match status" value="1"/>
</dbReference>
<dbReference type="SMART" id="SM00220">
    <property type="entry name" value="S_TKc"/>
    <property type="match status" value="1"/>
</dbReference>
<dbReference type="SUPFAM" id="SSF56112">
    <property type="entry name" value="Protein kinase-like (PK-like)"/>
    <property type="match status" value="1"/>
</dbReference>
<dbReference type="InterPro" id="IPR043504">
    <property type="entry name" value="Peptidase_S1_PA_chymotrypsin"/>
</dbReference>
<dbReference type="InterPro" id="IPR008256">
    <property type="entry name" value="Peptidase_S1B"/>
</dbReference>
<dbReference type="InterPro" id="IPR011009">
    <property type="entry name" value="Kinase-like_dom_sf"/>
</dbReference>
<dbReference type="InterPro" id="IPR018114">
    <property type="entry name" value="TRYPSIN_HIS"/>
</dbReference>
<comment type="caution">
    <text evidence="11">The sequence shown here is derived from an EMBL/GenBank/DDBJ whole genome shotgun (WGS) entry which is preliminary data.</text>
</comment>
<proteinExistence type="inferred from homology"/>
<dbReference type="PROSITE" id="PS50011">
    <property type="entry name" value="PROTEIN_KINASE_DOM"/>
    <property type="match status" value="1"/>
</dbReference>
<evidence type="ECO:0000256" key="3">
    <source>
        <dbReference type="ARBA" id="ARBA00022670"/>
    </source>
</evidence>
<feature type="domain" description="Protein kinase" evidence="9">
    <location>
        <begin position="683"/>
        <end position="945"/>
    </location>
</feature>
<dbReference type="Pfam" id="PF00069">
    <property type="entry name" value="Pkinase"/>
    <property type="match status" value="1"/>
</dbReference>
<evidence type="ECO:0000256" key="5">
    <source>
        <dbReference type="ARBA" id="ARBA00022801"/>
    </source>
</evidence>
<keyword evidence="6 7" id="KW-0720">Serine protease</keyword>
<protein>
    <recommendedName>
        <fullName evidence="7">Serine protease</fullName>
        <ecNumber evidence="7">3.4.21.-</ecNumber>
    </recommendedName>
</protein>
<feature type="compositionally biased region" description="Polar residues" evidence="8">
    <location>
        <begin position="548"/>
        <end position="560"/>
    </location>
</feature>
<feature type="region of interest" description="Disordered" evidence="8">
    <location>
        <begin position="579"/>
        <end position="604"/>
    </location>
</feature>
<feature type="region of interest" description="Disordered" evidence="8">
    <location>
        <begin position="530"/>
        <end position="563"/>
    </location>
</feature>
<feature type="chain" id="PRO_5044988923" description="Serine protease" evidence="7">
    <location>
        <begin position="22"/>
        <end position="947"/>
    </location>
</feature>
<accession>A0ABP1G1B1</accession>
<evidence type="ECO:0000256" key="6">
    <source>
        <dbReference type="ARBA" id="ARBA00022825"/>
    </source>
</evidence>
<comment type="similarity">
    <text evidence="1">Belongs to the peptidase S1 family.</text>
</comment>
<evidence type="ECO:0000256" key="7">
    <source>
        <dbReference type="RuleBase" id="RU004296"/>
    </source>
</evidence>
<feature type="compositionally biased region" description="Polar residues" evidence="8">
    <location>
        <begin position="594"/>
        <end position="604"/>
    </location>
</feature>
<dbReference type="Gene3D" id="1.10.510.10">
    <property type="entry name" value="Transferase(Phosphotransferase) domain 1"/>
    <property type="match status" value="1"/>
</dbReference>
<evidence type="ECO:0000256" key="8">
    <source>
        <dbReference type="SAM" id="MobiDB-lite"/>
    </source>
</evidence>
<evidence type="ECO:0000256" key="1">
    <source>
        <dbReference type="ARBA" id="ARBA00007664"/>
    </source>
</evidence>
<feature type="domain" description="Peptidase S1" evidence="10">
    <location>
        <begin position="154"/>
        <end position="402"/>
    </location>
</feature>
<dbReference type="InterPro" id="IPR000719">
    <property type="entry name" value="Prot_kinase_dom"/>
</dbReference>
<sequence>MSQSFLAVVLCTLLLSTPIQAARSIEAPTPNPQVTPSRQGYEYAGRVQFVQQQRGGVPVLQLGEFSAAAERQDVTHQTVMVTRSGHAYTKRLVTDVTDPQLAGALAATDFQAQLGQIGQVEQRKGLPVQARRLAQTAQPQLGVSNVSTDISCDGCSGTDTRTQITNTLQFPFSAVGELTGQLGTSNRGLECTGTLIGPKHVVTAAHCVFDINDSRQYVSSLNFAPGETSQNNLPYGTAQWSSVRVLSQFTSQPSYTPTAMNYDFALVTLKNAASASAGYMGMTVGTGVVTMNLTTAGYPGEKPAGTQWESLCANVKINYGGNQAPFNEVDQCQSQACANIIGHTCISSNGQSGSSMWDAQNRIRAILTGKVSTSDGQDINVATKVDAFVYNTLAQWYNEDQAAAGSNQTLPAAPSGQQPPPAGTSTTTFLGVPADWTNPAFVAIVVGLCAAGLLLLVGLGFLVSKACCGGSSRPKAAYGSDVPARRQHQQQMQYAGNGSGAYPNGGYPSHYAGSQRAAQGVAYDERTGQFVVNGRPPTPRPWDRQSRQKQPGSNRHSGFSSLHRKSLAATMSGKLLGDSTPVSPLDFEAEDDASSVQSTLSQQATADVDETVKVSAAVNAECPRRLLQLNSQRLASLRLTQHEVEWQVLEEQMRPRAVLPRFPAWLGPSSLGGACFQDDFQMLEQEAVLGEAMKGDVHRCINISSDSASQQPNRPLEVLIRPLISHDSRRSIAQQRRILEKLTGTATGAIQLQRAYADSHRAYLVFRAPEDGCCLSNVRPIAKQGSGATALAHAVMKALSEVHAAGVCLLDIRADSIWLSHAGAVTFLDFSMAHEFVPGEAERVCALPALRLTQQHAAPEVVSSSLASDVSGRLTPFNGPKADVWAVGQILGQVLRAADTPATTQVKQTPPFPSALQRLLTEMVAEEPAARPDASQALQQCRDLLQC</sequence>
<feature type="region of interest" description="Disordered" evidence="8">
    <location>
        <begin position="405"/>
        <end position="428"/>
    </location>
</feature>
<dbReference type="EC" id="3.4.21.-" evidence="7"/>
<dbReference type="PROSITE" id="PS00134">
    <property type="entry name" value="TRYPSIN_HIS"/>
    <property type="match status" value="1"/>
</dbReference>
<keyword evidence="12" id="KW-1185">Reference proteome</keyword>
<feature type="signal peptide" evidence="7">
    <location>
        <begin position="1"/>
        <end position="21"/>
    </location>
</feature>
<evidence type="ECO:0000256" key="4">
    <source>
        <dbReference type="ARBA" id="ARBA00022729"/>
    </source>
</evidence>
<dbReference type="PANTHER" id="PTHR15462:SF8">
    <property type="entry name" value="SERINE PROTEASE"/>
    <property type="match status" value="1"/>
</dbReference>
<evidence type="ECO:0000313" key="12">
    <source>
        <dbReference type="Proteomes" id="UP001497392"/>
    </source>
</evidence>
<dbReference type="PANTHER" id="PTHR15462">
    <property type="entry name" value="SERINE PROTEASE"/>
    <property type="match status" value="1"/>
</dbReference>
<dbReference type="Gene3D" id="2.40.10.10">
    <property type="entry name" value="Trypsin-like serine proteases"/>
    <property type="match status" value="2"/>
</dbReference>
<organism evidence="11 12">
    <name type="scientific">Coccomyxa viridis</name>
    <dbReference type="NCBI Taxonomy" id="1274662"/>
    <lineage>
        <taxon>Eukaryota</taxon>
        <taxon>Viridiplantae</taxon>
        <taxon>Chlorophyta</taxon>
        <taxon>core chlorophytes</taxon>
        <taxon>Trebouxiophyceae</taxon>
        <taxon>Trebouxiophyceae incertae sedis</taxon>
        <taxon>Coccomyxaceae</taxon>
        <taxon>Coccomyxa</taxon>
    </lineage>
</organism>
<dbReference type="PRINTS" id="PR00839">
    <property type="entry name" value="V8PROTEASE"/>
</dbReference>
<gene>
    <name evidence="11" type="primary">g8815</name>
    <name evidence="11" type="ORF">VP750_LOCUS7916</name>
</gene>
<dbReference type="InterPro" id="IPR009003">
    <property type="entry name" value="Peptidase_S1_PA"/>
</dbReference>
<comment type="similarity">
    <text evidence="2 7">Belongs to the peptidase S1B family.</text>
</comment>
<keyword evidence="3 7" id="KW-0645">Protease</keyword>
<dbReference type="InterPro" id="IPR050966">
    <property type="entry name" value="Glutamyl_endopeptidase"/>
</dbReference>
<keyword evidence="5 7" id="KW-0378">Hydrolase</keyword>
<dbReference type="PROSITE" id="PS50240">
    <property type="entry name" value="TRYPSIN_DOM"/>
    <property type="match status" value="1"/>
</dbReference>
<reference evidence="11 12" key="1">
    <citation type="submission" date="2024-06" db="EMBL/GenBank/DDBJ databases">
        <authorList>
            <person name="Kraege A."/>
            <person name="Thomma B."/>
        </authorList>
    </citation>
    <scope>NUCLEOTIDE SEQUENCE [LARGE SCALE GENOMIC DNA]</scope>
</reference>
<dbReference type="SUPFAM" id="SSF50494">
    <property type="entry name" value="Trypsin-like serine proteases"/>
    <property type="match status" value="1"/>
</dbReference>
<evidence type="ECO:0000259" key="10">
    <source>
        <dbReference type="PROSITE" id="PS50240"/>
    </source>
</evidence>
<dbReference type="InterPro" id="IPR001254">
    <property type="entry name" value="Trypsin_dom"/>
</dbReference>
<evidence type="ECO:0000259" key="9">
    <source>
        <dbReference type="PROSITE" id="PS50011"/>
    </source>
</evidence>
<keyword evidence="4 7" id="KW-0732">Signal</keyword>
<feature type="region of interest" description="Disordered" evidence="8">
    <location>
        <begin position="492"/>
        <end position="518"/>
    </location>
</feature>
<dbReference type="EMBL" id="CAXHTA020000015">
    <property type="protein sequence ID" value="CAL5226010.1"/>
    <property type="molecule type" value="Genomic_DNA"/>
</dbReference>
<evidence type="ECO:0000256" key="2">
    <source>
        <dbReference type="ARBA" id="ARBA00008764"/>
    </source>
</evidence>